<dbReference type="FunCoup" id="C4R1E5">
    <property type="interactions" value="80"/>
</dbReference>
<keyword evidence="8" id="KW-0809">Transit peptide</keyword>
<evidence type="ECO:0000256" key="7">
    <source>
        <dbReference type="ARBA" id="ARBA00022917"/>
    </source>
</evidence>
<dbReference type="CDD" id="cd00771">
    <property type="entry name" value="ThrRS_core"/>
    <property type="match status" value="1"/>
</dbReference>
<dbReference type="OMA" id="HRYEYSG"/>
<dbReference type="Proteomes" id="UP000000314">
    <property type="component" value="Chromosome 2"/>
</dbReference>
<dbReference type="InterPro" id="IPR004154">
    <property type="entry name" value="Anticodon-bd"/>
</dbReference>
<comment type="similarity">
    <text evidence="2">Belongs to the class-II aminoacyl-tRNA synthetase family.</text>
</comment>
<evidence type="ECO:0000259" key="13">
    <source>
        <dbReference type="PROSITE" id="PS50862"/>
    </source>
</evidence>
<protein>
    <recommendedName>
        <fullName evidence="3">threonine--tRNA ligase</fullName>
        <ecNumber evidence="3">6.1.1.3</ecNumber>
    </recommendedName>
    <alternativeName>
        <fullName evidence="11">Threonyl-tRNA synthetase</fullName>
    </alternativeName>
</protein>
<evidence type="ECO:0000256" key="11">
    <source>
        <dbReference type="ARBA" id="ARBA00031900"/>
    </source>
</evidence>
<gene>
    <name evidence="14" type="ordered locus">PAS_chr2-1_0673</name>
</gene>
<dbReference type="InterPro" id="IPR036621">
    <property type="entry name" value="Anticodon-bd_dom_sf"/>
</dbReference>
<dbReference type="PRINTS" id="PR01047">
    <property type="entry name" value="TRNASYNTHTHR"/>
</dbReference>
<dbReference type="Gene3D" id="3.40.50.800">
    <property type="entry name" value="Anticodon-binding domain"/>
    <property type="match status" value="1"/>
</dbReference>
<dbReference type="SUPFAM" id="SSF55681">
    <property type="entry name" value="Class II aaRS and biotin synthetases"/>
    <property type="match status" value="1"/>
</dbReference>
<dbReference type="KEGG" id="ppa:PAS_chr2-1_0673"/>
<evidence type="ECO:0000256" key="1">
    <source>
        <dbReference type="ARBA" id="ARBA00004305"/>
    </source>
</evidence>
<dbReference type="InterPro" id="IPR045864">
    <property type="entry name" value="aa-tRNA-synth_II/BPL/LPL"/>
</dbReference>
<accession>C4R1E5</accession>
<dbReference type="InterPro" id="IPR002314">
    <property type="entry name" value="aa-tRNA-synt_IIb"/>
</dbReference>
<keyword evidence="5" id="KW-0547">Nucleotide-binding</keyword>
<dbReference type="FunFam" id="3.30.930.10:FF:000039">
    <property type="entry name" value="Threonyl-tRNA synthetase, mitochondrial"/>
    <property type="match status" value="1"/>
</dbReference>
<dbReference type="InterPro" id="IPR002320">
    <property type="entry name" value="Thr-tRNA-ligase_IIa"/>
</dbReference>
<proteinExistence type="inferred from homology"/>
<evidence type="ECO:0000313" key="15">
    <source>
        <dbReference type="Proteomes" id="UP000000314"/>
    </source>
</evidence>
<dbReference type="NCBIfam" id="TIGR00418">
    <property type="entry name" value="thrS"/>
    <property type="match status" value="1"/>
</dbReference>
<evidence type="ECO:0000256" key="5">
    <source>
        <dbReference type="ARBA" id="ARBA00022741"/>
    </source>
</evidence>
<dbReference type="AlphaFoldDB" id="C4R1E5"/>
<dbReference type="PANTHER" id="PTHR11451:SF50">
    <property type="entry name" value="THREONINE--TRNA LIGASE, MITOCHONDRIAL"/>
    <property type="match status" value="1"/>
</dbReference>
<dbReference type="GeneID" id="8199286"/>
<dbReference type="EC" id="6.1.1.3" evidence="3"/>
<dbReference type="GO" id="GO:0005759">
    <property type="term" value="C:mitochondrial matrix"/>
    <property type="evidence" value="ECO:0007669"/>
    <property type="project" value="UniProtKB-SubCell"/>
</dbReference>
<dbReference type="HOGENOM" id="CLU_008554_2_1_1"/>
<dbReference type="Pfam" id="PF00587">
    <property type="entry name" value="tRNA-synt_2b"/>
    <property type="match status" value="1"/>
</dbReference>
<dbReference type="InterPro" id="IPR006195">
    <property type="entry name" value="aa-tRNA-synth_II"/>
</dbReference>
<evidence type="ECO:0000256" key="9">
    <source>
        <dbReference type="ARBA" id="ARBA00023128"/>
    </source>
</evidence>
<keyword evidence="7" id="KW-0648">Protein biosynthesis</keyword>
<dbReference type="PROSITE" id="PS50862">
    <property type="entry name" value="AA_TRNA_LIGASE_II"/>
    <property type="match status" value="1"/>
</dbReference>
<evidence type="ECO:0000256" key="4">
    <source>
        <dbReference type="ARBA" id="ARBA00022598"/>
    </source>
</evidence>
<comment type="catalytic activity">
    <reaction evidence="12">
        <text>tRNA(Thr) + L-threonine + ATP = L-threonyl-tRNA(Thr) + AMP + diphosphate + H(+)</text>
        <dbReference type="Rhea" id="RHEA:24624"/>
        <dbReference type="Rhea" id="RHEA-COMP:9670"/>
        <dbReference type="Rhea" id="RHEA-COMP:9704"/>
        <dbReference type="ChEBI" id="CHEBI:15378"/>
        <dbReference type="ChEBI" id="CHEBI:30616"/>
        <dbReference type="ChEBI" id="CHEBI:33019"/>
        <dbReference type="ChEBI" id="CHEBI:57926"/>
        <dbReference type="ChEBI" id="CHEBI:78442"/>
        <dbReference type="ChEBI" id="CHEBI:78534"/>
        <dbReference type="ChEBI" id="CHEBI:456215"/>
        <dbReference type="EC" id="6.1.1.3"/>
    </reaction>
</comment>
<dbReference type="GO" id="GO:0070159">
    <property type="term" value="P:mitochondrial threonyl-tRNA aminoacylation"/>
    <property type="evidence" value="ECO:0007669"/>
    <property type="project" value="TreeGrafter"/>
</dbReference>
<keyword evidence="15" id="KW-1185">Reference proteome</keyword>
<organism evidence="14 15">
    <name type="scientific">Komagataella phaffii (strain GS115 / ATCC 20864)</name>
    <name type="common">Yeast</name>
    <name type="synonym">Pichia pastoris</name>
    <dbReference type="NCBI Taxonomy" id="644223"/>
    <lineage>
        <taxon>Eukaryota</taxon>
        <taxon>Fungi</taxon>
        <taxon>Dikarya</taxon>
        <taxon>Ascomycota</taxon>
        <taxon>Saccharomycotina</taxon>
        <taxon>Pichiomycetes</taxon>
        <taxon>Pichiales</taxon>
        <taxon>Pichiaceae</taxon>
        <taxon>Komagataella</taxon>
    </lineage>
</organism>
<dbReference type="CDD" id="cd00860">
    <property type="entry name" value="ThrRS_anticodon"/>
    <property type="match status" value="1"/>
</dbReference>
<dbReference type="Gene3D" id="3.30.930.10">
    <property type="entry name" value="Bira Bifunctional Protein, Domain 2"/>
    <property type="match status" value="1"/>
</dbReference>
<dbReference type="InterPro" id="IPR047246">
    <property type="entry name" value="ThrRS_anticodon"/>
</dbReference>
<evidence type="ECO:0000256" key="12">
    <source>
        <dbReference type="ARBA" id="ARBA00049515"/>
    </source>
</evidence>
<evidence type="ECO:0000256" key="2">
    <source>
        <dbReference type="ARBA" id="ARBA00008226"/>
    </source>
</evidence>
<evidence type="ECO:0000313" key="14">
    <source>
        <dbReference type="EMBL" id="CAY69319.1"/>
    </source>
</evidence>
<dbReference type="Pfam" id="PF03129">
    <property type="entry name" value="HGTP_anticodon"/>
    <property type="match status" value="1"/>
</dbReference>
<sequence>MKYSLQFMIKPPRNCLTSFTRIPKPKYSNFIKCYSNEAPASSATNNMSIALKQQLYMIDSNSPGSVFFLPHGTRLFNKLVQFMKIQQKKHGFDEVITPLIYKKKLWEISGHWDNYKEDMYRVEGNEVSHGDAKDEETFGLKPMNCPGHCLIYKRFDRSINELPIRYSDWSSLHRNEASGALTGLTRVRRFHQDDGHIFCTQEQISAEIMKTLHLIKLVYGVFGLSDYTLMLSTRPDNYVGTLEEWNSAETQLKSVLDQVAPSSWSIREGDGAFYGPKIDILSRDNYSREHQIGTIQLDFQLPHRFELKYRPHEGDFKPPIMIHRAVFGSIERFMALLIDHYQGKWPFWMNPRQAVIIPINSSHVGKANEVRDLLSGRSNDYETLDDLVNHQFDIDIDSRAETVGYRTRDALNKSYSYIILVGDKELENNVISLRSRDSRKVTTKTVEEVRELFQELVRSYQ</sequence>
<keyword evidence="10" id="KW-0030">Aminoacyl-tRNA synthetase</keyword>
<feature type="domain" description="Aminoacyl-transfer RNA synthetases class-II family profile" evidence="13">
    <location>
        <begin position="64"/>
        <end position="346"/>
    </location>
</feature>
<dbReference type="PANTHER" id="PTHR11451">
    <property type="entry name" value="THREONINE-TRNA LIGASE"/>
    <property type="match status" value="1"/>
</dbReference>
<dbReference type="RefSeq" id="XP_002491599.1">
    <property type="nucleotide sequence ID" value="XM_002491554.1"/>
</dbReference>
<name>C4R1E5_KOMPG</name>
<dbReference type="STRING" id="644223.C4R1E5"/>
<dbReference type="OrthoDB" id="5423599at2759"/>
<dbReference type="GO" id="GO:0004829">
    <property type="term" value="F:threonine-tRNA ligase activity"/>
    <property type="evidence" value="ECO:0007669"/>
    <property type="project" value="UniProtKB-EC"/>
</dbReference>
<dbReference type="SUPFAM" id="SSF52954">
    <property type="entry name" value="Class II aaRS ABD-related"/>
    <property type="match status" value="1"/>
</dbReference>
<evidence type="ECO:0000256" key="6">
    <source>
        <dbReference type="ARBA" id="ARBA00022840"/>
    </source>
</evidence>
<keyword evidence="9" id="KW-0496">Mitochondrion</keyword>
<evidence type="ECO:0000256" key="3">
    <source>
        <dbReference type="ARBA" id="ARBA00013163"/>
    </source>
</evidence>
<dbReference type="GO" id="GO:0005524">
    <property type="term" value="F:ATP binding"/>
    <property type="evidence" value="ECO:0007669"/>
    <property type="project" value="UniProtKB-KW"/>
</dbReference>
<dbReference type="InterPro" id="IPR033728">
    <property type="entry name" value="ThrRS_core"/>
</dbReference>
<keyword evidence="4" id="KW-0436">Ligase</keyword>
<keyword evidence="6" id="KW-0067">ATP-binding</keyword>
<reference evidence="14 15" key="1">
    <citation type="journal article" date="2009" name="Nat. Biotechnol.">
        <title>Genome sequence of the recombinant protein production host Pichia pastoris.</title>
        <authorList>
            <person name="De Schutter K."/>
            <person name="Lin Y.C."/>
            <person name="Tiels P."/>
            <person name="Van Hecke A."/>
            <person name="Glinka S."/>
            <person name="Weber-Lehmann J."/>
            <person name="Rouze P."/>
            <person name="Van de Peer Y."/>
            <person name="Callewaert N."/>
        </authorList>
    </citation>
    <scope>NUCLEOTIDE SEQUENCE [LARGE SCALE GENOMIC DNA]</scope>
    <source>
        <strain evidence="15">GS115 / ATCC 20864</strain>
    </source>
</reference>
<dbReference type="eggNOG" id="KOG1637">
    <property type="taxonomic scope" value="Eukaryota"/>
</dbReference>
<evidence type="ECO:0000256" key="8">
    <source>
        <dbReference type="ARBA" id="ARBA00022946"/>
    </source>
</evidence>
<dbReference type="InParanoid" id="C4R1E5"/>
<dbReference type="EMBL" id="FN392320">
    <property type="protein sequence ID" value="CAY69319.1"/>
    <property type="molecule type" value="Genomic_DNA"/>
</dbReference>
<evidence type="ECO:0000256" key="10">
    <source>
        <dbReference type="ARBA" id="ARBA00023146"/>
    </source>
</evidence>
<dbReference type="SMR" id="C4R1E5"/>
<comment type="subcellular location">
    <subcellularLocation>
        <location evidence="1">Mitochondrion matrix</location>
    </subcellularLocation>
</comment>